<accession>A0AAE0PPE2</accession>
<dbReference type="PANTHER" id="PTHR23118">
    <property type="entry name" value="ATP-CITRATE SYNTHASE"/>
    <property type="match status" value="1"/>
</dbReference>
<evidence type="ECO:0000313" key="2">
    <source>
        <dbReference type="Proteomes" id="UP001274896"/>
    </source>
</evidence>
<dbReference type="GO" id="GO:0006633">
    <property type="term" value="P:fatty acid biosynthetic process"/>
    <property type="evidence" value="ECO:0007669"/>
    <property type="project" value="TreeGrafter"/>
</dbReference>
<name>A0AAE0PPE2_9TELE</name>
<dbReference type="InterPro" id="IPR002020">
    <property type="entry name" value="Citrate_synthase"/>
</dbReference>
<dbReference type="GO" id="GO:0005829">
    <property type="term" value="C:cytosol"/>
    <property type="evidence" value="ECO:0007669"/>
    <property type="project" value="TreeGrafter"/>
</dbReference>
<dbReference type="EMBL" id="JAUCMX010000675">
    <property type="protein sequence ID" value="KAK3505661.1"/>
    <property type="molecule type" value="Genomic_DNA"/>
</dbReference>
<evidence type="ECO:0000313" key="1">
    <source>
        <dbReference type="EMBL" id="KAK3505661.1"/>
    </source>
</evidence>
<keyword evidence="2" id="KW-1185">Reference proteome</keyword>
<dbReference type="GO" id="GO:0003878">
    <property type="term" value="F:ATP citrate synthase activity"/>
    <property type="evidence" value="ECO:0007669"/>
    <property type="project" value="TreeGrafter"/>
</dbReference>
<organism evidence="1 2">
    <name type="scientific">Hemibagrus guttatus</name>
    <dbReference type="NCBI Taxonomy" id="175788"/>
    <lineage>
        <taxon>Eukaryota</taxon>
        <taxon>Metazoa</taxon>
        <taxon>Chordata</taxon>
        <taxon>Craniata</taxon>
        <taxon>Vertebrata</taxon>
        <taxon>Euteleostomi</taxon>
        <taxon>Actinopterygii</taxon>
        <taxon>Neopterygii</taxon>
        <taxon>Teleostei</taxon>
        <taxon>Ostariophysi</taxon>
        <taxon>Siluriformes</taxon>
        <taxon>Bagridae</taxon>
        <taxon>Hemibagrus</taxon>
    </lineage>
</organism>
<dbReference type="SUPFAM" id="SSF48256">
    <property type="entry name" value="Citrate synthase"/>
    <property type="match status" value="1"/>
</dbReference>
<dbReference type="PANTHER" id="PTHR23118:SF42">
    <property type="entry name" value="ATP-CITRATE SYNTHASE"/>
    <property type="match status" value="1"/>
</dbReference>
<reference evidence="1" key="1">
    <citation type="submission" date="2023-06" db="EMBL/GenBank/DDBJ databases">
        <title>Male Hemibagrus guttatus genome.</title>
        <authorList>
            <person name="Bian C."/>
        </authorList>
    </citation>
    <scope>NUCLEOTIDE SEQUENCE</scope>
    <source>
        <strain evidence="1">Male_cb2023</strain>
        <tissue evidence="1">Muscle</tissue>
    </source>
</reference>
<dbReference type="InterPro" id="IPR036969">
    <property type="entry name" value="Citrate_synthase_sf"/>
</dbReference>
<comment type="caution">
    <text evidence="1">The sequence shown here is derived from an EMBL/GenBank/DDBJ whole genome shotgun (WGS) entry which is preliminary data.</text>
</comment>
<proteinExistence type="predicted"/>
<dbReference type="GO" id="GO:0006085">
    <property type="term" value="P:acetyl-CoA biosynthetic process"/>
    <property type="evidence" value="ECO:0007669"/>
    <property type="project" value="TreeGrafter"/>
</dbReference>
<gene>
    <name evidence="1" type="ORF">QTP70_021857</name>
</gene>
<protein>
    <submittedName>
        <fullName evidence="1">Uncharacterized protein</fullName>
    </submittedName>
</protein>
<dbReference type="AlphaFoldDB" id="A0AAE0PPE2"/>
<sequence>MDYSWARELGLIRKPASFMTSICDERGQELIYAGMPITEVFKEEMGLGGVLGLLWFQRRSAPGDTPSPDQKMITDNIDEYKFLIPECIGLYILCNYKKENPIKFIQYILEMSSNEKDKNI</sequence>
<dbReference type="Proteomes" id="UP001274896">
    <property type="component" value="Unassembled WGS sequence"/>
</dbReference>